<evidence type="ECO:0000256" key="1">
    <source>
        <dbReference type="ARBA" id="ARBA00001933"/>
    </source>
</evidence>
<evidence type="ECO:0000256" key="17">
    <source>
        <dbReference type="RuleBase" id="RU004519"/>
    </source>
</evidence>
<keyword evidence="20" id="KW-1185">Reference proteome</keyword>
<keyword evidence="9 15" id="KW-0663">Pyridoxal phosphate</keyword>
<keyword evidence="10 16" id="KW-0100">Branched-chain amino acid biosynthesis</keyword>
<comment type="catalytic activity">
    <reaction evidence="13 16">
        <text>L-leucine + 2-oxoglutarate = 4-methyl-2-oxopentanoate + L-glutamate</text>
        <dbReference type="Rhea" id="RHEA:18321"/>
        <dbReference type="ChEBI" id="CHEBI:16810"/>
        <dbReference type="ChEBI" id="CHEBI:17865"/>
        <dbReference type="ChEBI" id="CHEBI:29985"/>
        <dbReference type="ChEBI" id="CHEBI:57427"/>
        <dbReference type="EC" id="2.6.1.42"/>
    </reaction>
</comment>
<evidence type="ECO:0000313" key="19">
    <source>
        <dbReference type="EMBL" id="MEK8128136.1"/>
    </source>
</evidence>
<dbReference type="InterPro" id="IPR001544">
    <property type="entry name" value="Aminotrans_IV"/>
</dbReference>
<evidence type="ECO:0000256" key="14">
    <source>
        <dbReference type="RuleBase" id="RU004106"/>
    </source>
</evidence>
<gene>
    <name evidence="19" type="ORF">WMW72_09500</name>
</gene>
<evidence type="ECO:0000256" key="9">
    <source>
        <dbReference type="ARBA" id="ARBA00022898"/>
    </source>
</evidence>
<organism evidence="19 20">
    <name type="scientific">Paenibacillus filicis</name>
    <dbReference type="NCBI Taxonomy" id="669464"/>
    <lineage>
        <taxon>Bacteria</taxon>
        <taxon>Bacillati</taxon>
        <taxon>Bacillota</taxon>
        <taxon>Bacilli</taxon>
        <taxon>Bacillales</taxon>
        <taxon>Paenibacillaceae</taxon>
        <taxon>Paenibacillus</taxon>
    </lineage>
</organism>
<evidence type="ECO:0000256" key="8">
    <source>
        <dbReference type="ARBA" id="ARBA00022679"/>
    </source>
</evidence>
<evidence type="ECO:0000256" key="3">
    <source>
        <dbReference type="ARBA" id="ARBA00004931"/>
    </source>
</evidence>
<comment type="cofactor">
    <cofactor evidence="1 15">
        <name>pyridoxal 5'-phosphate</name>
        <dbReference type="ChEBI" id="CHEBI:597326"/>
    </cofactor>
</comment>
<comment type="catalytic activity">
    <reaction evidence="11 16">
        <text>L-valine + 2-oxoglutarate = 3-methyl-2-oxobutanoate + L-glutamate</text>
        <dbReference type="Rhea" id="RHEA:24813"/>
        <dbReference type="ChEBI" id="CHEBI:11851"/>
        <dbReference type="ChEBI" id="CHEBI:16810"/>
        <dbReference type="ChEBI" id="CHEBI:29985"/>
        <dbReference type="ChEBI" id="CHEBI:57762"/>
        <dbReference type="EC" id="2.6.1.42"/>
    </reaction>
</comment>
<evidence type="ECO:0000313" key="20">
    <source>
        <dbReference type="Proteomes" id="UP001469365"/>
    </source>
</evidence>
<protein>
    <recommendedName>
        <fullName evidence="16">Branched-chain-amino-acid aminotransferase</fullName>
        <ecNumber evidence="16">2.6.1.42</ecNumber>
    </recommendedName>
</protein>
<evidence type="ECO:0000256" key="13">
    <source>
        <dbReference type="ARBA" id="ARBA00049229"/>
    </source>
</evidence>
<feature type="region of interest" description="Disordered" evidence="18">
    <location>
        <begin position="1"/>
        <end position="21"/>
    </location>
</feature>
<dbReference type="EMBL" id="JBBPCC010000005">
    <property type="protein sequence ID" value="MEK8128136.1"/>
    <property type="molecule type" value="Genomic_DNA"/>
</dbReference>
<dbReference type="NCBIfam" id="NF009897">
    <property type="entry name" value="PRK13357.1"/>
    <property type="match status" value="1"/>
</dbReference>
<dbReference type="Proteomes" id="UP001469365">
    <property type="component" value="Unassembled WGS sequence"/>
</dbReference>
<dbReference type="PROSITE" id="PS00770">
    <property type="entry name" value="AA_TRANSFER_CLASS_4"/>
    <property type="match status" value="1"/>
</dbReference>
<dbReference type="Gene3D" id="3.20.10.10">
    <property type="entry name" value="D-amino Acid Aminotransferase, subunit A, domain 2"/>
    <property type="match status" value="1"/>
</dbReference>
<dbReference type="PANTHER" id="PTHR11825:SF44">
    <property type="entry name" value="BRANCHED-CHAIN-AMINO-ACID AMINOTRANSFERASE"/>
    <property type="match status" value="1"/>
</dbReference>
<dbReference type="InterPro" id="IPR043131">
    <property type="entry name" value="BCAT-like_N"/>
</dbReference>
<evidence type="ECO:0000256" key="16">
    <source>
        <dbReference type="RuleBase" id="RU004517"/>
    </source>
</evidence>
<evidence type="ECO:0000256" key="2">
    <source>
        <dbReference type="ARBA" id="ARBA00004824"/>
    </source>
</evidence>
<evidence type="ECO:0000256" key="12">
    <source>
        <dbReference type="ARBA" id="ARBA00048798"/>
    </source>
</evidence>
<dbReference type="InterPro" id="IPR005786">
    <property type="entry name" value="B_amino_transII"/>
</dbReference>
<dbReference type="InterPro" id="IPR043132">
    <property type="entry name" value="BCAT-like_C"/>
</dbReference>
<comment type="pathway">
    <text evidence="2 17">Amino-acid biosynthesis; L-isoleucine biosynthesis; L-isoleucine from 2-oxobutanoate: step 4/4.</text>
</comment>
<dbReference type="Pfam" id="PF01063">
    <property type="entry name" value="Aminotran_4"/>
    <property type="match status" value="1"/>
</dbReference>
<keyword evidence="7 16" id="KW-0028">Amino-acid biosynthesis</keyword>
<dbReference type="GO" id="GO:0004084">
    <property type="term" value="F:branched-chain-amino-acid transaminase activity"/>
    <property type="evidence" value="ECO:0007669"/>
    <property type="project" value="UniProtKB-EC"/>
</dbReference>
<dbReference type="NCBIfam" id="TIGR01123">
    <property type="entry name" value="ilvE_II"/>
    <property type="match status" value="1"/>
</dbReference>
<reference evidence="19 20" key="1">
    <citation type="submission" date="2024-04" db="EMBL/GenBank/DDBJ databases">
        <title>draft genome sequnece of Paenibacillus filicis.</title>
        <authorList>
            <person name="Kim D.-U."/>
        </authorList>
    </citation>
    <scope>NUCLEOTIDE SEQUENCE [LARGE SCALE GENOMIC DNA]</scope>
    <source>
        <strain evidence="19 20">KACC14197</strain>
    </source>
</reference>
<evidence type="ECO:0000256" key="15">
    <source>
        <dbReference type="RuleBase" id="RU004516"/>
    </source>
</evidence>
<dbReference type="InterPro" id="IPR018300">
    <property type="entry name" value="Aminotrans_IV_CS"/>
</dbReference>
<evidence type="ECO:0000256" key="4">
    <source>
        <dbReference type="ARBA" id="ARBA00005072"/>
    </source>
</evidence>
<comment type="similarity">
    <text evidence="5 14">Belongs to the class-IV pyridoxal-phosphate-dependent aminotransferase family.</text>
</comment>
<comment type="pathway">
    <text evidence="4 17">Amino-acid biosynthesis; L-leucine biosynthesis; L-leucine from 3-methyl-2-oxobutanoate: step 4/4.</text>
</comment>
<evidence type="ECO:0000256" key="10">
    <source>
        <dbReference type="ARBA" id="ARBA00023304"/>
    </source>
</evidence>
<keyword evidence="8 16" id="KW-0808">Transferase</keyword>
<accession>A0ABU9DGY0</accession>
<dbReference type="RefSeq" id="WP_341415206.1">
    <property type="nucleotide sequence ID" value="NZ_JBBPCC010000005.1"/>
</dbReference>
<dbReference type="SUPFAM" id="SSF56752">
    <property type="entry name" value="D-aminoacid aminotransferase-like PLP-dependent enzymes"/>
    <property type="match status" value="1"/>
</dbReference>
<evidence type="ECO:0000256" key="18">
    <source>
        <dbReference type="SAM" id="MobiDB-lite"/>
    </source>
</evidence>
<dbReference type="CDD" id="cd01557">
    <property type="entry name" value="BCAT_beta_family"/>
    <property type="match status" value="1"/>
</dbReference>
<comment type="pathway">
    <text evidence="3 17">Amino-acid biosynthesis; L-valine biosynthesis; L-valine from pyruvate: step 4/4.</text>
</comment>
<evidence type="ECO:0000256" key="7">
    <source>
        <dbReference type="ARBA" id="ARBA00022605"/>
    </source>
</evidence>
<sequence>MLSNVRIERTESPKTKPNPEKLGFGQYFTDHMLLMDYSAEQGWHDPRIVPYAPLTLDPAAMVFHYGQAVFEGLKAYRTAEGGAQLFLPERNAKRLNRSLERMSMPKLEPGVLTEAIQALVGVDQDWIPEAEGTSLYIRPFIIATEAMLGVRASSSYLLAIVMSPVGAYFDGGLKPVDILVEPHDVRAVRGGTGAAKTAANYAGGLKAQAAAKEAGCAQVLWLDALERKYVEEVGSMNVFFRIDGQVYTPVLNGSILEGVTRGAVIELLEDWDVMFTARPLSIQELVQAAANGTLEEAFGTGTAAVISPIGGIRWNGQLYPINGGQVGELSQKLYDTITGIQRGMVRDVYGWTVPAVAEQEELRAGV</sequence>
<dbReference type="PANTHER" id="PTHR11825">
    <property type="entry name" value="SUBGROUP IIII AMINOTRANSFERASE"/>
    <property type="match status" value="1"/>
</dbReference>
<evidence type="ECO:0000256" key="11">
    <source>
        <dbReference type="ARBA" id="ARBA00048212"/>
    </source>
</evidence>
<feature type="compositionally biased region" description="Basic and acidic residues" evidence="18">
    <location>
        <begin position="1"/>
        <end position="19"/>
    </location>
</feature>
<dbReference type="EC" id="2.6.1.42" evidence="16"/>
<evidence type="ECO:0000256" key="6">
    <source>
        <dbReference type="ARBA" id="ARBA00022576"/>
    </source>
</evidence>
<dbReference type="PIRSF" id="PIRSF006468">
    <property type="entry name" value="BCAT1"/>
    <property type="match status" value="1"/>
</dbReference>
<proteinExistence type="inferred from homology"/>
<name>A0ABU9DGY0_9BACL</name>
<evidence type="ECO:0000256" key="5">
    <source>
        <dbReference type="ARBA" id="ARBA00009320"/>
    </source>
</evidence>
<keyword evidence="6 16" id="KW-0032">Aminotransferase</keyword>
<dbReference type="InterPro" id="IPR036038">
    <property type="entry name" value="Aminotransferase-like"/>
</dbReference>
<dbReference type="InterPro" id="IPR033939">
    <property type="entry name" value="BCAT_family"/>
</dbReference>
<comment type="catalytic activity">
    <reaction evidence="12 16">
        <text>L-isoleucine + 2-oxoglutarate = (S)-3-methyl-2-oxopentanoate + L-glutamate</text>
        <dbReference type="Rhea" id="RHEA:24801"/>
        <dbReference type="ChEBI" id="CHEBI:16810"/>
        <dbReference type="ChEBI" id="CHEBI:29985"/>
        <dbReference type="ChEBI" id="CHEBI:35146"/>
        <dbReference type="ChEBI" id="CHEBI:58045"/>
        <dbReference type="EC" id="2.6.1.42"/>
    </reaction>
</comment>
<dbReference type="Gene3D" id="3.30.470.10">
    <property type="match status" value="1"/>
</dbReference>
<comment type="caution">
    <text evidence="19">The sequence shown here is derived from an EMBL/GenBank/DDBJ whole genome shotgun (WGS) entry which is preliminary data.</text>
</comment>